<dbReference type="Proteomes" id="UP000799772">
    <property type="component" value="Unassembled WGS sequence"/>
</dbReference>
<dbReference type="SMART" id="SM00450">
    <property type="entry name" value="RHOD"/>
    <property type="match status" value="2"/>
</dbReference>
<proteinExistence type="predicted"/>
<sequence>MSSPTTSYSLPSYLVTPSELSTALSKNIHSRLSTAPRIIPLSAAWFLPNDPQKRTGWGSYVAKRIPHSRFFDLDKVKDEESPYPHMLPTPEVFAREMGKLGIKRDDTVVVYDTAEVGIFSAPRVAWTLRVFGHPEVHLLNNFRAWVDEGYPVEEGEPSENVEEVAYAVPEMNNSMVVAFEEVKERVTEQGKEGAEEVQVLDARPEGRWKGTAPEPRKGLSPGHMPNSLNIPHTTLLDPKTGAFLPTEKLKQIFQEKGVDPSKPIISSCGTGVTATVVDTALTEAGFNPDTRQVYDGSWTEWAQRVKQGENLIVKEEN</sequence>
<evidence type="ECO:0000256" key="3">
    <source>
        <dbReference type="SAM" id="MobiDB-lite"/>
    </source>
</evidence>
<feature type="domain" description="Rhodanese" evidence="4">
    <location>
        <begin position="60"/>
        <end position="154"/>
    </location>
</feature>
<protein>
    <submittedName>
        <fullName evidence="5">Rhodanese-like protein</fullName>
    </submittedName>
</protein>
<evidence type="ECO:0000313" key="6">
    <source>
        <dbReference type="Proteomes" id="UP000799772"/>
    </source>
</evidence>
<dbReference type="FunFam" id="3.40.250.10:FF:000001">
    <property type="entry name" value="Sulfurtransferase"/>
    <property type="match status" value="1"/>
</dbReference>
<keyword evidence="6" id="KW-1185">Reference proteome</keyword>
<dbReference type="GO" id="GO:0005739">
    <property type="term" value="C:mitochondrion"/>
    <property type="evidence" value="ECO:0007669"/>
    <property type="project" value="TreeGrafter"/>
</dbReference>
<dbReference type="SUPFAM" id="SSF52821">
    <property type="entry name" value="Rhodanese/Cell cycle control phosphatase"/>
    <property type="match status" value="2"/>
</dbReference>
<dbReference type="PROSITE" id="PS50206">
    <property type="entry name" value="RHODANESE_3"/>
    <property type="match status" value="2"/>
</dbReference>
<feature type="domain" description="Rhodanese" evidence="4">
    <location>
        <begin position="193"/>
        <end position="310"/>
    </location>
</feature>
<name>A0A9P4IS47_9PEZI</name>
<dbReference type="CDD" id="cd01449">
    <property type="entry name" value="TST_Repeat_2"/>
    <property type="match status" value="1"/>
</dbReference>
<keyword evidence="1" id="KW-0808">Transferase</keyword>
<organism evidence="5 6">
    <name type="scientific">Rhizodiscina lignyota</name>
    <dbReference type="NCBI Taxonomy" id="1504668"/>
    <lineage>
        <taxon>Eukaryota</taxon>
        <taxon>Fungi</taxon>
        <taxon>Dikarya</taxon>
        <taxon>Ascomycota</taxon>
        <taxon>Pezizomycotina</taxon>
        <taxon>Dothideomycetes</taxon>
        <taxon>Pleosporomycetidae</taxon>
        <taxon>Aulographales</taxon>
        <taxon>Rhizodiscinaceae</taxon>
        <taxon>Rhizodiscina</taxon>
    </lineage>
</organism>
<evidence type="ECO:0000256" key="2">
    <source>
        <dbReference type="ARBA" id="ARBA00022737"/>
    </source>
</evidence>
<dbReference type="EMBL" id="ML978122">
    <property type="protein sequence ID" value="KAF2103487.1"/>
    <property type="molecule type" value="Genomic_DNA"/>
</dbReference>
<feature type="region of interest" description="Disordered" evidence="3">
    <location>
        <begin position="206"/>
        <end position="225"/>
    </location>
</feature>
<evidence type="ECO:0000313" key="5">
    <source>
        <dbReference type="EMBL" id="KAF2103487.1"/>
    </source>
</evidence>
<evidence type="ECO:0000259" key="4">
    <source>
        <dbReference type="PROSITE" id="PS50206"/>
    </source>
</evidence>
<dbReference type="OrthoDB" id="270167at2759"/>
<dbReference type="AlphaFoldDB" id="A0A9P4IS47"/>
<evidence type="ECO:0000256" key="1">
    <source>
        <dbReference type="ARBA" id="ARBA00022679"/>
    </source>
</evidence>
<dbReference type="FunFam" id="3.40.250.10:FF:000033">
    <property type="entry name" value="Thiosulfate sulfurtransferase TUM1"/>
    <property type="match status" value="1"/>
</dbReference>
<reference evidence="5" key="1">
    <citation type="journal article" date="2020" name="Stud. Mycol.">
        <title>101 Dothideomycetes genomes: a test case for predicting lifestyles and emergence of pathogens.</title>
        <authorList>
            <person name="Haridas S."/>
            <person name="Albert R."/>
            <person name="Binder M."/>
            <person name="Bloem J."/>
            <person name="Labutti K."/>
            <person name="Salamov A."/>
            <person name="Andreopoulos B."/>
            <person name="Baker S."/>
            <person name="Barry K."/>
            <person name="Bills G."/>
            <person name="Bluhm B."/>
            <person name="Cannon C."/>
            <person name="Castanera R."/>
            <person name="Culley D."/>
            <person name="Daum C."/>
            <person name="Ezra D."/>
            <person name="Gonzalez J."/>
            <person name="Henrissat B."/>
            <person name="Kuo A."/>
            <person name="Liang C."/>
            <person name="Lipzen A."/>
            <person name="Lutzoni F."/>
            <person name="Magnuson J."/>
            <person name="Mondo S."/>
            <person name="Nolan M."/>
            <person name="Ohm R."/>
            <person name="Pangilinan J."/>
            <person name="Park H.-J."/>
            <person name="Ramirez L."/>
            <person name="Alfaro M."/>
            <person name="Sun H."/>
            <person name="Tritt A."/>
            <person name="Yoshinaga Y."/>
            <person name="Zwiers L.-H."/>
            <person name="Turgeon B."/>
            <person name="Goodwin S."/>
            <person name="Spatafora J."/>
            <person name="Crous P."/>
            <person name="Grigoriev I."/>
        </authorList>
    </citation>
    <scope>NUCLEOTIDE SEQUENCE</scope>
    <source>
        <strain evidence="5">CBS 133067</strain>
    </source>
</reference>
<dbReference type="InterPro" id="IPR001763">
    <property type="entry name" value="Rhodanese-like_dom"/>
</dbReference>
<dbReference type="PANTHER" id="PTHR11364:SF27">
    <property type="entry name" value="SULFURTRANSFERASE"/>
    <property type="match status" value="1"/>
</dbReference>
<keyword evidence="2" id="KW-0677">Repeat</keyword>
<dbReference type="CDD" id="cd01448">
    <property type="entry name" value="TST_Repeat_1"/>
    <property type="match status" value="1"/>
</dbReference>
<dbReference type="GO" id="GO:0004792">
    <property type="term" value="F:thiosulfate-cyanide sulfurtransferase activity"/>
    <property type="evidence" value="ECO:0007669"/>
    <property type="project" value="TreeGrafter"/>
</dbReference>
<dbReference type="InterPro" id="IPR045078">
    <property type="entry name" value="TST/MPST-like"/>
</dbReference>
<dbReference type="PANTHER" id="PTHR11364">
    <property type="entry name" value="THIOSULFATE SULFERTANSFERASE"/>
    <property type="match status" value="1"/>
</dbReference>
<gene>
    <name evidence="5" type="ORF">NA57DRAFT_32592</name>
</gene>
<comment type="caution">
    <text evidence="5">The sequence shown here is derived from an EMBL/GenBank/DDBJ whole genome shotgun (WGS) entry which is preliminary data.</text>
</comment>
<accession>A0A9P4IS47</accession>
<dbReference type="InterPro" id="IPR036873">
    <property type="entry name" value="Rhodanese-like_dom_sf"/>
</dbReference>
<dbReference type="Pfam" id="PF00581">
    <property type="entry name" value="Rhodanese"/>
    <property type="match status" value="1"/>
</dbReference>
<dbReference type="Gene3D" id="3.40.250.10">
    <property type="entry name" value="Rhodanese-like domain"/>
    <property type="match status" value="2"/>
</dbReference>